<feature type="transmembrane region" description="Helical" evidence="2">
    <location>
        <begin position="315"/>
        <end position="336"/>
    </location>
</feature>
<feature type="transmembrane region" description="Helical" evidence="2">
    <location>
        <begin position="32"/>
        <end position="52"/>
    </location>
</feature>
<sequence length="405" mass="43611">MSNEASPHFSPPSSKTVPQGRDSPPNHAASSYYFTISLISACAGLAFTSRWAGTLEGANARFPTCTTTFRNPVVCNLIYLPPVLSFTTVVINLTALGGLHIIGAPAGGSQHITTGNAETTLEEGGGVGHASQVGNTEAQGGLTFIPAWLSPRMPLLIGMWVLSAVFALINTLLELAPGTSWWEDDARGWLMVSLLALVQIWTLSLATFIDHSGGFPGFDGFLSMKLAAPMSKIRGRLLISLAVLYISLLLSESHFPFLRLLLATSLFDMGILCVINVQEVKVSLAKHGHSSKYTSEGERSEQTVSSNYPSLPCGFFLGVFIGASLLAVLWVTWAALTAIAETLSIFGELSPDRRVMQVPTSVFPKREYPLWGYLEAGVDTWQGLTLGRLAVYAWRVRNYGKGRAG</sequence>
<organism evidence="3 4">
    <name type="scientific">Coprinellus micaceus</name>
    <name type="common">Glistening ink-cap mushroom</name>
    <name type="synonym">Coprinus micaceus</name>
    <dbReference type="NCBI Taxonomy" id="71717"/>
    <lineage>
        <taxon>Eukaryota</taxon>
        <taxon>Fungi</taxon>
        <taxon>Dikarya</taxon>
        <taxon>Basidiomycota</taxon>
        <taxon>Agaricomycotina</taxon>
        <taxon>Agaricomycetes</taxon>
        <taxon>Agaricomycetidae</taxon>
        <taxon>Agaricales</taxon>
        <taxon>Agaricineae</taxon>
        <taxon>Psathyrellaceae</taxon>
        <taxon>Coprinellus</taxon>
    </lineage>
</organism>
<feature type="transmembrane region" description="Helical" evidence="2">
    <location>
        <begin position="188"/>
        <end position="209"/>
    </location>
</feature>
<keyword evidence="2" id="KW-0472">Membrane</keyword>
<evidence type="ECO:0000256" key="2">
    <source>
        <dbReference type="SAM" id="Phobius"/>
    </source>
</evidence>
<evidence type="ECO:0000313" key="3">
    <source>
        <dbReference type="EMBL" id="TEB21533.1"/>
    </source>
</evidence>
<keyword evidence="4" id="KW-1185">Reference proteome</keyword>
<keyword evidence="2" id="KW-0812">Transmembrane</keyword>
<protein>
    <submittedName>
        <fullName evidence="3">Uncharacterized protein</fullName>
    </submittedName>
</protein>
<gene>
    <name evidence="3" type="ORF">FA13DRAFT_99272</name>
</gene>
<reference evidence="3 4" key="1">
    <citation type="journal article" date="2019" name="Nat. Ecol. Evol.">
        <title>Megaphylogeny resolves global patterns of mushroom evolution.</title>
        <authorList>
            <person name="Varga T."/>
            <person name="Krizsan K."/>
            <person name="Foldi C."/>
            <person name="Dima B."/>
            <person name="Sanchez-Garcia M."/>
            <person name="Sanchez-Ramirez S."/>
            <person name="Szollosi G.J."/>
            <person name="Szarkandi J.G."/>
            <person name="Papp V."/>
            <person name="Albert L."/>
            <person name="Andreopoulos W."/>
            <person name="Angelini C."/>
            <person name="Antonin V."/>
            <person name="Barry K.W."/>
            <person name="Bougher N.L."/>
            <person name="Buchanan P."/>
            <person name="Buyck B."/>
            <person name="Bense V."/>
            <person name="Catcheside P."/>
            <person name="Chovatia M."/>
            <person name="Cooper J."/>
            <person name="Damon W."/>
            <person name="Desjardin D."/>
            <person name="Finy P."/>
            <person name="Geml J."/>
            <person name="Haridas S."/>
            <person name="Hughes K."/>
            <person name="Justo A."/>
            <person name="Karasinski D."/>
            <person name="Kautmanova I."/>
            <person name="Kiss B."/>
            <person name="Kocsube S."/>
            <person name="Kotiranta H."/>
            <person name="LaButti K.M."/>
            <person name="Lechner B.E."/>
            <person name="Liimatainen K."/>
            <person name="Lipzen A."/>
            <person name="Lukacs Z."/>
            <person name="Mihaltcheva S."/>
            <person name="Morgado L.N."/>
            <person name="Niskanen T."/>
            <person name="Noordeloos M.E."/>
            <person name="Ohm R.A."/>
            <person name="Ortiz-Santana B."/>
            <person name="Ovrebo C."/>
            <person name="Racz N."/>
            <person name="Riley R."/>
            <person name="Savchenko A."/>
            <person name="Shiryaev A."/>
            <person name="Soop K."/>
            <person name="Spirin V."/>
            <person name="Szebenyi C."/>
            <person name="Tomsovsky M."/>
            <person name="Tulloss R.E."/>
            <person name="Uehling J."/>
            <person name="Grigoriev I.V."/>
            <person name="Vagvolgyi C."/>
            <person name="Papp T."/>
            <person name="Martin F.M."/>
            <person name="Miettinen O."/>
            <person name="Hibbett D.S."/>
            <person name="Nagy L.G."/>
        </authorList>
    </citation>
    <scope>NUCLEOTIDE SEQUENCE [LARGE SCALE GENOMIC DNA]</scope>
    <source>
        <strain evidence="3 4">FP101781</strain>
    </source>
</reference>
<dbReference type="AlphaFoldDB" id="A0A4Y7SI53"/>
<name>A0A4Y7SI53_COPMI</name>
<dbReference type="Proteomes" id="UP000298030">
    <property type="component" value="Unassembled WGS sequence"/>
</dbReference>
<proteinExistence type="predicted"/>
<feature type="transmembrane region" description="Helical" evidence="2">
    <location>
        <begin position="257"/>
        <end position="277"/>
    </location>
</feature>
<dbReference type="EMBL" id="QPFP01000108">
    <property type="protein sequence ID" value="TEB21533.1"/>
    <property type="molecule type" value="Genomic_DNA"/>
</dbReference>
<feature type="transmembrane region" description="Helical" evidence="2">
    <location>
        <begin position="155"/>
        <end position="176"/>
    </location>
</feature>
<keyword evidence="2" id="KW-1133">Transmembrane helix</keyword>
<feature type="region of interest" description="Disordered" evidence="1">
    <location>
        <begin position="1"/>
        <end position="24"/>
    </location>
</feature>
<evidence type="ECO:0000256" key="1">
    <source>
        <dbReference type="SAM" id="MobiDB-lite"/>
    </source>
</evidence>
<feature type="transmembrane region" description="Helical" evidence="2">
    <location>
        <begin position="233"/>
        <end position="251"/>
    </location>
</feature>
<feature type="compositionally biased region" description="Polar residues" evidence="1">
    <location>
        <begin position="1"/>
        <end position="17"/>
    </location>
</feature>
<evidence type="ECO:0000313" key="4">
    <source>
        <dbReference type="Proteomes" id="UP000298030"/>
    </source>
</evidence>
<comment type="caution">
    <text evidence="3">The sequence shown here is derived from an EMBL/GenBank/DDBJ whole genome shotgun (WGS) entry which is preliminary data.</text>
</comment>
<accession>A0A4Y7SI53</accession>